<accession>A0A8C5NJA6</accession>
<dbReference type="InterPro" id="IPR036322">
    <property type="entry name" value="WD40_repeat_dom_sf"/>
</dbReference>
<evidence type="ECO:0000256" key="4">
    <source>
        <dbReference type="PROSITE-ProRule" id="PRU00221"/>
    </source>
</evidence>
<feature type="repeat" description="WD" evidence="4">
    <location>
        <begin position="564"/>
        <end position="598"/>
    </location>
</feature>
<dbReference type="PANTHER" id="PTHR22839">
    <property type="entry name" value="THO COMPLEX SUBUNIT 3 THO3"/>
    <property type="match status" value="1"/>
</dbReference>
<evidence type="ECO:0000256" key="5">
    <source>
        <dbReference type="SAM" id="MobiDB-lite"/>
    </source>
</evidence>
<dbReference type="InterPro" id="IPR024977">
    <property type="entry name" value="Apc4-like_WD40_dom"/>
</dbReference>
<feature type="region of interest" description="Disordered" evidence="5">
    <location>
        <begin position="353"/>
        <end position="442"/>
    </location>
</feature>
<keyword evidence="1 4" id="KW-0853">WD repeat</keyword>
<keyword evidence="8" id="KW-1185">Reference proteome</keyword>
<protein>
    <recommendedName>
        <fullName evidence="6">Anaphase-promoting complex subunit 4-like WD40 domain-containing protein</fullName>
    </recommendedName>
</protein>
<evidence type="ECO:0000256" key="3">
    <source>
        <dbReference type="ARBA" id="ARBA00046343"/>
    </source>
</evidence>
<dbReference type="Pfam" id="PF00400">
    <property type="entry name" value="WD40"/>
    <property type="match status" value="1"/>
</dbReference>
<dbReference type="SUPFAM" id="SSF50978">
    <property type="entry name" value="WD40 repeat-like"/>
    <property type="match status" value="1"/>
</dbReference>
<feature type="region of interest" description="Disordered" evidence="5">
    <location>
        <begin position="493"/>
        <end position="518"/>
    </location>
</feature>
<evidence type="ECO:0000256" key="2">
    <source>
        <dbReference type="ARBA" id="ARBA00022737"/>
    </source>
</evidence>
<comment type="similarity">
    <text evidence="3">Belongs to the THOC3 family.</text>
</comment>
<name>A0A8C5NJA6_JUNHY</name>
<feature type="compositionally biased region" description="Low complexity" evidence="5">
    <location>
        <begin position="137"/>
        <end position="153"/>
    </location>
</feature>
<reference evidence="7" key="2">
    <citation type="submission" date="2025-09" db="UniProtKB">
        <authorList>
            <consortium name="Ensembl"/>
        </authorList>
    </citation>
    <scope>IDENTIFICATION</scope>
</reference>
<evidence type="ECO:0000259" key="6">
    <source>
        <dbReference type="Pfam" id="PF12894"/>
    </source>
</evidence>
<dbReference type="PANTHER" id="PTHR22839:SF0">
    <property type="entry name" value="THO COMPLEX SUBUNIT 3"/>
    <property type="match status" value="1"/>
</dbReference>
<feature type="domain" description="Anaphase-promoting complex subunit 4-like WD40" evidence="6">
    <location>
        <begin position="610"/>
        <end position="660"/>
    </location>
</feature>
<dbReference type="Gene3D" id="2.130.10.10">
    <property type="entry name" value="YVTN repeat-like/Quinoprotein amine dehydrogenase"/>
    <property type="match status" value="1"/>
</dbReference>
<dbReference type="FunFam" id="2.130.10.10:FF:000122">
    <property type="entry name" value="THO complex subunit 3"/>
    <property type="match status" value="1"/>
</dbReference>
<dbReference type="Proteomes" id="UP000694408">
    <property type="component" value="Unplaced"/>
</dbReference>
<evidence type="ECO:0000313" key="8">
    <source>
        <dbReference type="Proteomes" id="UP000694408"/>
    </source>
</evidence>
<feature type="compositionally biased region" description="Low complexity" evidence="5">
    <location>
        <begin position="384"/>
        <end position="405"/>
    </location>
</feature>
<dbReference type="SMART" id="SM00320">
    <property type="entry name" value="WD40"/>
    <property type="match status" value="3"/>
</dbReference>
<dbReference type="InterPro" id="IPR040132">
    <property type="entry name" value="Tex1/THOC3"/>
</dbReference>
<dbReference type="PROSITE" id="PS50294">
    <property type="entry name" value="WD_REPEATS_REGION"/>
    <property type="match status" value="1"/>
</dbReference>
<evidence type="ECO:0000313" key="7">
    <source>
        <dbReference type="Ensembl" id="ENSJHYP00000003308.1"/>
    </source>
</evidence>
<dbReference type="InterPro" id="IPR001680">
    <property type="entry name" value="WD40_rpt"/>
</dbReference>
<feature type="compositionally biased region" description="Basic residues" evidence="5">
    <location>
        <begin position="206"/>
        <end position="216"/>
    </location>
</feature>
<dbReference type="AlphaFoldDB" id="A0A8C5NJA6"/>
<feature type="region of interest" description="Disordered" evidence="5">
    <location>
        <begin position="135"/>
        <end position="259"/>
    </location>
</feature>
<feature type="compositionally biased region" description="Basic residues" evidence="5">
    <location>
        <begin position="428"/>
        <end position="441"/>
    </location>
</feature>
<proteinExistence type="inferred from homology"/>
<keyword evidence="2" id="KW-0677">Repeat</keyword>
<dbReference type="PROSITE" id="PS50082">
    <property type="entry name" value="WD_REPEATS_2"/>
    <property type="match status" value="1"/>
</dbReference>
<organism evidence="7 8">
    <name type="scientific">Junco hyemalis</name>
    <name type="common">Dark-eyed junco</name>
    <dbReference type="NCBI Taxonomy" id="40217"/>
    <lineage>
        <taxon>Eukaryota</taxon>
        <taxon>Metazoa</taxon>
        <taxon>Chordata</taxon>
        <taxon>Craniata</taxon>
        <taxon>Vertebrata</taxon>
        <taxon>Euteleostomi</taxon>
        <taxon>Archelosauria</taxon>
        <taxon>Archosauria</taxon>
        <taxon>Dinosauria</taxon>
        <taxon>Saurischia</taxon>
        <taxon>Theropoda</taxon>
        <taxon>Coelurosauria</taxon>
        <taxon>Aves</taxon>
        <taxon>Neognathae</taxon>
        <taxon>Neoaves</taxon>
        <taxon>Telluraves</taxon>
        <taxon>Australaves</taxon>
        <taxon>Passeriformes</taxon>
        <taxon>Passerellidae</taxon>
        <taxon>Junco</taxon>
    </lineage>
</organism>
<dbReference type="InterPro" id="IPR015943">
    <property type="entry name" value="WD40/YVTN_repeat-like_dom_sf"/>
</dbReference>
<dbReference type="GO" id="GO:0000445">
    <property type="term" value="C:THO complex part of transcription export complex"/>
    <property type="evidence" value="ECO:0007669"/>
    <property type="project" value="TreeGrafter"/>
</dbReference>
<evidence type="ECO:0000256" key="1">
    <source>
        <dbReference type="ARBA" id="ARBA00022574"/>
    </source>
</evidence>
<reference evidence="7" key="1">
    <citation type="submission" date="2025-08" db="UniProtKB">
        <authorList>
            <consortium name="Ensembl"/>
        </authorList>
    </citation>
    <scope>IDENTIFICATION</scope>
</reference>
<dbReference type="Pfam" id="PF12894">
    <property type="entry name" value="ANAPC4_WD40"/>
    <property type="match status" value="1"/>
</dbReference>
<dbReference type="Ensembl" id="ENSJHYT00000004074.1">
    <property type="protein sequence ID" value="ENSJHYP00000003308.1"/>
    <property type="gene ID" value="ENSJHYG00000002737.1"/>
</dbReference>
<feature type="compositionally biased region" description="Gly residues" evidence="5">
    <location>
        <begin position="414"/>
        <end position="426"/>
    </location>
</feature>
<sequence>MPVLLPCPGRATEAQGTLLYPGTGYRNSTGSNPGHLFCVTLPALEDRSGRKQSCLLICGTDRSYSDPDTLGAPIWASLGNAGSEGQQGRQLCLHQQQTTHCTSQAFGRLRRGHSLFVLGEKKVCLSTSKQRTRLAENLNPLSSPGSNLLPSPGEGKAQRAAGRKRSCGGREGGAGLQPPQDPGQRCGTGDRFPAGPEPRAGTAAARPHRPRSRRRSGTGPRSGAGSRGGSRPTASRPRRGLSPAGPDPSRGAARAPRHAMAGTGLFLRVYGQGGRDPCGERACGTGLCWREAPAATRARLGRGRELPEEAAGTGRDRGTHGHPLHCPRGCSSVRGPRPCLPWQRRHLVWGGGAVPGGSRGLTAGPGSECRERWGWGGGERAPSESESLTSTTLSSIAAAGAGSAPPEGPRRARGGGGSGVRRGAGAGRARRRRCRWRRPRHGGVALRAGHAGAVPRQHAQPRVPGARRQGALGGLELLRPPPRLRLLRQDRQRLPAREGPAGEGEQLPRPRGQRGPALLAPQQPGPVCHSVRGQNHPHLGRPHHQVHRHCQHQSYPELKPIQSINAHPSNCICIKFDPMGKYFATGSADALVSLWDVDELVCVRCFSRLDWPVRTLSFSHDGKMLASASEDHFIDIAEVETGEKLWEVQCESPTFTVAWHPKRPLLAFACDDKDGKYDSSREAGTVKLFGLPNDS</sequence>
<dbReference type="GO" id="GO:0006406">
    <property type="term" value="P:mRNA export from nucleus"/>
    <property type="evidence" value="ECO:0007669"/>
    <property type="project" value="InterPro"/>
</dbReference>